<dbReference type="InterPro" id="IPR049980">
    <property type="entry name" value="LTA4H_cat"/>
</dbReference>
<keyword evidence="4" id="KW-0963">Cytoplasm</keyword>
<gene>
    <name evidence="11" type="primary">LKHA4_1</name>
    <name evidence="11" type="ORF">PIB30_039041</name>
</gene>
<dbReference type="GO" id="GO:0004463">
    <property type="term" value="F:leukotriene-A4 hydrolase activity"/>
    <property type="evidence" value="ECO:0007669"/>
    <property type="project" value="UniProtKB-EC"/>
</dbReference>
<dbReference type="SUPFAM" id="SSF63737">
    <property type="entry name" value="Leukotriene A4 hydrolase N-terminal domain"/>
    <property type="match status" value="1"/>
</dbReference>
<dbReference type="Pfam" id="PF09127">
    <property type="entry name" value="Leuk-A4-hydro_C"/>
    <property type="match status" value="1"/>
</dbReference>
<evidence type="ECO:0000256" key="9">
    <source>
        <dbReference type="ARBA" id="ARBA00023049"/>
    </source>
</evidence>
<name>A0ABU6SEG6_9FABA</name>
<evidence type="ECO:0000256" key="3">
    <source>
        <dbReference type="ARBA" id="ARBA00010136"/>
    </source>
</evidence>
<dbReference type="EMBL" id="JASCZI010060619">
    <property type="protein sequence ID" value="MED6134655.1"/>
    <property type="molecule type" value="Genomic_DNA"/>
</dbReference>
<keyword evidence="6" id="KW-0479">Metal-binding</keyword>
<evidence type="ECO:0000256" key="2">
    <source>
        <dbReference type="ARBA" id="ARBA00004496"/>
    </source>
</evidence>
<dbReference type="SMART" id="SM01263">
    <property type="entry name" value="Leuk-A4-hydro_C"/>
    <property type="match status" value="1"/>
</dbReference>
<sequence>MATVDPHSFTESTHPATAHIALTLYFDFPSSTIHAAALFTLQTPHSGPFFLDTRSLTIHSALHPDTATAIPFSLSTATSDPIKGTLLTLTLSNHSSFLLTFSTSPSSSALQWLLPPQTFNKTHPFVYTQCQAIHARSIFPSHDTPARRIRYSAILNIPSDLSAVMAASHVTRRPPRDDDAPALASLNLNWCSQDRVVEEFVMDQPVPPYLFAFAVGQLGNREVGPRTRVYSEEGSALLDSAAKEFEGTEEMIREGEKLFGEYDWERFDLLVLPPSFPYGGMENPKMVFLTPTVIKGDGSGAQVVAHELAHSWTGNLITNKTNEHFWLNEGFTTYAERRIVEAVQGEKRATLNVGIGWRGLNEDIERFKDNLEFTKLKNNQQGIDPDDVYSQVPYEKGFQFLLRIERQVGRSAFDEFLKKYIAKFKFQSIDTDTFLYFLKENIPGIENQIDLVLWTEGTGIPPDAYEPESGVYTSIVSLANEAANGRMPREEEVADWHGQEWELYLDNLPKSIESSQIVSLDSRHKLAESKDYEVKVSFLQRAILCGCKDYYEEVEKTLKTVGRMKYLRPLYTALVKGNEEDKVFAKRVFSESRECYHPIAQSVVESIFSKHM</sequence>
<feature type="domain" description="Peptidase M1 leukotriene A4 hydrolase/aminopeptidase C-terminal" evidence="10">
    <location>
        <begin position="470"/>
        <end position="608"/>
    </location>
</feature>
<dbReference type="PANTHER" id="PTHR45726">
    <property type="entry name" value="LEUKOTRIENE A-4 HYDROLASE"/>
    <property type="match status" value="1"/>
</dbReference>
<dbReference type="InterPro" id="IPR014782">
    <property type="entry name" value="Peptidase_M1_dom"/>
</dbReference>
<evidence type="ECO:0000256" key="4">
    <source>
        <dbReference type="ARBA" id="ARBA00022490"/>
    </source>
</evidence>
<dbReference type="Proteomes" id="UP001341840">
    <property type="component" value="Unassembled WGS sequence"/>
</dbReference>
<keyword evidence="9" id="KW-0482">Metalloprotease</keyword>
<keyword evidence="8" id="KW-0862">Zinc</keyword>
<comment type="subcellular location">
    <subcellularLocation>
        <location evidence="2">Cytoplasm</location>
    </subcellularLocation>
</comment>
<keyword evidence="5" id="KW-0645">Protease</keyword>
<proteinExistence type="inferred from homology"/>
<dbReference type="Pfam" id="PF01433">
    <property type="entry name" value="Peptidase_M1"/>
    <property type="match status" value="1"/>
</dbReference>
<dbReference type="Gene3D" id="2.60.40.1730">
    <property type="entry name" value="tricorn interacting facor f3 domain"/>
    <property type="match status" value="1"/>
</dbReference>
<evidence type="ECO:0000256" key="6">
    <source>
        <dbReference type="ARBA" id="ARBA00022723"/>
    </source>
</evidence>
<dbReference type="EC" id="3.3.2.6" evidence="11"/>
<keyword evidence="7 11" id="KW-0378">Hydrolase</keyword>
<dbReference type="InterPro" id="IPR045357">
    <property type="entry name" value="Aminopeptidase_N-like_N"/>
</dbReference>
<dbReference type="Gene3D" id="3.30.2010.30">
    <property type="match status" value="1"/>
</dbReference>
<evidence type="ECO:0000259" key="10">
    <source>
        <dbReference type="SMART" id="SM01263"/>
    </source>
</evidence>
<evidence type="ECO:0000256" key="1">
    <source>
        <dbReference type="ARBA" id="ARBA00001947"/>
    </source>
</evidence>
<evidence type="ECO:0000313" key="12">
    <source>
        <dbReference type="Proteomes" id="UP001341840"/>
    </source>
</evidence>
<dbReference type="GO" id="GO:0004177">
    <property type="term" value="F:aminopeptidase activity"/>
    <property type="evidence" value="ECO:0007669"/>
    <property type="project" value="UniProtKB-KW"/>
</dbReference>
<comment type="similarity">
    <text evidence="3">Belongs to the peptidase M1 family.</text>
</comment>
<dbReference type="Gene3D" id="1.10.390.10">
    <property type="entry name" value="Neutral Protease Domain 2"/>
    <property type="match status" value="1"/>
</dbReference>
<dbReference type="Pfam" id="PF17900">
    <property type="entry name" value="Peptidase_M1_N"/>
    <property type="match status" value="1"/>
</dbReference>
<dbReference type="Gene3D" id="1.25.40.320">
    <property type="entry name" value="Peptidase M1, leukotriene A4 hydrolase/aminopeptidase C-terminal domain"/>
    <property type="match status" value="1"/>
</dbReference>
<evidence type="ECO:0000313" key="11">
    <source>
        <dbReference type="EMBL" id="MED6134655.1"/>
    </source>
</evidence>
<dbReference type="InterPro" id="IPR001930">
    <property type="entry name" value="Peptidase_M1"/>
</dbReference>
<dbReference type="InterPro" id="IPR034015">
    <property type="entry name" value="M1_LTA4H"/>
</dbReference>
<dbReference type="CDD" id="cd09599">
    <property type="entry name" value="M1_LTA4H"/>
    <property type="match status" value="1"/>
</dbReference>
<dbReference type="SUPFAM" id="SSF48371">
    <property type="entry name" value="ARM repeat"/>
    <property type="match status" value="1"/>
</dbReference>
<evidence type="ECO:0000256" key="5">
    <source>
        <dbReference type="ARBA" id="ARBA00022670"/>
    </source>
</evidence>
<organism evidence="11 12">
    <name type="scientific">Stylosanthes scabra</name>
    <dbReference type="NCBI Taxonomy" id="79078"/>
    <lineage>
        <taxon>Eukaryota</taxon>
        <taxon>Viridiplantae</taxon>
        <taxon>Streptophyta</taxon>
        <taxon>Embryophyta</taxon>
        <taxon>Tracheophyta</taxon>
        <taxon>Spermatophyta</taxon>
        <taxon>Magnoliopsida</taxon>
        <taxon>eudicotyledons</taxon>
        <taxon>Gunneridae</taxon>
        <taxon>Pentapetalae</taxon>
        <taxon>rosids</taxon>
        <taxon>fabids</taxon>
        <taxon>Fabales</taxon>
        <taxon>Fabaceae</taxon>
        <taxon>Papilionoideae</taxon>
        <taxon>50 kb inversion clade</taxon>
        <taxon>dalbergioids sensu lato</taxon>
        <taxon>Dalbergieae</taxon>
        <taxon>Pterocarpus clade</taxon>
        <taxon>Stylosanthes</taxon>
    </lineage>
</organism>
<dbReference type="SUPFAM" id="SSF55486">
    <property type="entry name" value="Metalloproteases ('zincins'), catalytic domain"/>
    <property type="match status" value="1"/>
</dbReference>
<comment type="cofactor">
    <cofactor evidence="1">
        <name>Zn(2+)</name>
        <dbReference type="ChEBI" id="CHEBI:29105"/>
    </cofactor>
</comment>
<dbReference type="InterPro" id="IPR027268">
    <property type="entry name" value="Peptidase_M4/M1_CTD_sf"/>
</dbReference>
<dbReference type="InterPro" id="IPR015211">
    <property type="entry name" value="Peptidase_M1_C"/>
</dbReference>
<evidence type="ECO:0000256" key="7">
    <source>
        <dbReference type="ARBA" id="ARBA00022801"/>
    </source>
</evidence>
<dbReference type="PANTHER" id="PTHR45726:SF3">
    <property type="entry name" value="LEUKOTRIENE A-4 HYDROLASE"/>
    <property type="match status" value="1"/>
</dbReference>
<dbReference type="InterPro" id="IPR016024">
    <property type="entry name" value="ARM-type_fold"/>
</dbReference>
<accession>A0ABU6SEG6</accession>
<dbReference type="PRINTS" id="PR00756">
    <property type="entry name" value="ALADIPTASE"/>
</dbReference>
<dbReference type="InterPro" id="IPR038502">
    <property type="entry name" value="M1_LTA-4_hydro/amino_C_sf"/>
</dbReference>
<protein>
    <submittedName>
        <fullName evidence="11">Leucine aminopeptidase</fullName>
        <ecNumber evidence="11">3.3.2.6</ecNumber>
    </submittedName>
</protein>
<keyword evidence="11" id="KW-0031">Aminopeptidase</keyword>
<comment type="caution">
    <text evidence="11">The sequence shown here is derived from an EMBL/GenBank/DDBJ whole genome shotgun (WGS) entry which is preliminary data.</text>
</comment>
<reference evidence="11 12" key="1">
    <citation type="journal article" date="2023" name="Plants (Basel)">
        <title>Bridging the Gap: Combining Genomics and Transcriptomics Approaches to Understand Stylosanthes scabra, an Orphan Legume from the Brazilian Caatinga.</title>
        <authorList>
            <person name="Ferreira-Neto J.R.C."/>
            <person name="da Silva M.D."/>
            <person name="Binneck E."/>
            <person name="de Melo N.F."/>
            <person name="da Silva R.H."/>
            <person name="de Melo A.L.T.M."/>
            <person name="Pandolfi V."/>
            <person name="Bustamante F.O."/>
            <person name="Brasileiro-Vidal A.C."/>
            <person name="Benko-Iseppon A.M."/>
        </authorList>
    </citation>
    <scope>NUCLEOTIDE SEQUENCE [LARGE SCALE GENOMIC DNA]</scope>
    <source>
        <tissue evidence="11">Leaves</tissue>
    </source>
</reference>
<keyword evidence="12" id="KW-1185">Reference proteome</keyword>
<dbReference type="InterPro" id="IPR042097">
    <property type="entry name" value="Aminopeptidase_N-like_N_sf"/>
</dbReference>
<evidence type="ECO:0000256" key="8">
    <source>
        <dbReference type="ARBA" id="ARBA00022833"/>
    </source>
</evidence>